<reference evidence="6" key="1">
    <citation type="submission" date="2017-02" db="UniProtKB">
        <authorList>
            <consortium name="WormBaseParasite"/>
        </authorList>
    </citation>
    <scope>IDENTIFICATION</scope>
</reference>
<dbReference type="AlphaFoldDB" id="A0A0N4V4X1"/>
<dbReference type="OrthoDB" id="6251307at2759"/>
<dbReference type="SUPFAM" id="SSF49899">
    <property type="entry name" value="Concanavalin A-like lectins/glucanases"/>
    <property type="match status" value="2"/>
</dbReference>
<dbReference type="WBParaSite" id="EVEC_0000522401-mRNA-1">
    <property type="protein sequence ID" value="EVEC_0000522401-mRNA-1"/>
    <property type="gene ID" value="EVEC_0000522401"/>
</dbReference>
<name>A0A0N4V4X1_ENTVE</name>
<organism evidence="6">
    <name type="scientific">Enterobius vermicularis</name>
    <name type="common">Human pinworm</name>
    <dbReference type="NCBI Taxonomy" id="51028"/>
    <lineage>
        <taxon>Eukaryota</taxon>
        <taxon>Metazoa</taxon>
        <taxon>Ecdysozoa</taxon>
        <taxon>Nematoda</taxon>
        <taxon>Chromadorea</taxon>
        <taxon>Rhabditida</taxon>
        <taxon>Spirurina</taxon>
        <taxon>Oxyuridomorpha</taxon>
        <taxon>Oxyuroidea</taxon>
        <taxon>Oxyuridae</taxon>
        <taxon>Enterobius</taxon>
    </lineage>
</organism>
<evidence type="ECO:0000313" key="5">
    <source>
        <dbReference type="Proteomes" id="UP000274131"/>
    </source>
</evidence>
<gene>
    <name evidence="4" type="ORF">EVEC_LOCUS4877</name>
</gene>
<dbReference type="PANTHER" id="PTHR11346:SF180">
    <property type="entry name" value="GALECTIN"/>
    <property type="match status" value="1"/>
</dbReference>
<dbReference type="STRING" id="51028.A0A0N4V4X1"/>
<evidence type="ECO:0000313" key="4">
    <source>
        <dbReference type="EMBL" id="VDD90126.1"/>
    </source>
</evidence>
<sequence length="211" mass="23868">MVFNNRKNGEWGQEEQRLKNPFSAGGEFDLRIRVNNENFQVFGNRGYLGSITQKAPLDQIRYIRIDGDLSGLRLVHYGGVVFKLPYYGAAALTPGKRLDISAWPAGNKINIELHNSQRQHAFHMSIRFNEGAIVRNAMVENSWGPEERGGGFPLSKNKVFDLTLVNENYGYQIYFNGRHFASFAHRVSPTDITVLKIAGDLELYSVMLNDA</sequence>
<dbReference type="PANTHER" id="PTHR11346">
    <property type="entry name" value="GALECTIN"/>
    <property type="match status" value="1"/>
</dbReference>
<dbReference type="Gene3D" id="2.60.120.200">
    <property type="match status" value="2"/>
</dbReference>
<dbReference type="Proteomes" id="UP000274131">
    <property type="component" value="Unassembled WGS sequence"/>
</dbReference>
<reference evidence="4 5" key="2">
    <citation type="submission" date="2018-10" db="EMBL/GenBank/DDBJ databases">
        <authorList>
            <consortium name="Pathogen Informatics"/>
        </authorList>
    </citation>
    <scope>NUCLEOTIDE SEQUENCE [LARGE SCALE GENOMIC DNA]</scope>
</reference>
<evidence type="ECO:0000256" key="1">
    <source>
        <dbReference type="ARBA" id="ARBA00022734"/>
    </source>
</evidence>
<evidence type="ECO:0000313" key="6">
    <source>
        <dbReference type="WBParaSite" id="EVEC_0000522401-mRNA-1"/>
    </source>
</evidence>
<keyword evidence="5" id="KW-1185">Reference proteome</keyword>
<dbReference type="Pfam" id="PF00337">
    <property type="entry name" value="Gal-bind_lectin"/>
    <property type="match status" value="2"/>
</dbReference>
<feature type="domain" description="Galectin" evidence="3">
    <location>
        <begin position="1"/>
        <end position="78"/>
    </location>
</feature>
<feature type="domain" description="Galectin" evidence="3">
    <location>
        <begin position="84"/>
        <end position="209"/>
    </location>
</feature>
<dbReference type="InterPro" id="IPR001079">
    <property type="entry name" value="Galectin_CRD"/>
</dbReference>
<dbReference type="SMART" id="SM00276">
    <property type="entry name" value="GLECT"/>
    <property type="match status" value="1"/>
</dbReference>
<dbReference type="EMBL" id="UXUI01007990">
    <property type="protein sequence ID" value="VDD90126.1"/>
    <property type="molecule type" value="Genomic_DNA"/>
</dbReference>
<accession>A0A0N4V4X1</accession>
<dbReference type="PROSITE" id="PS51304">
    <property type="entry name" value="GALECTIN"/>
    <property type="match status" value="2"/>
</dbReference>
<evidence type="ECO:0000259" key="3">
    <source>
        <dbReference type="PROSITE" id="PS51304"/>
    </source>
</evidence>
<dbReference type="InterPro" id="IPR013320">
    <property type="entry name" value="ConA-like_dom_sf"/>
</dbReference>
<evidence type="ECO:0000256" key="2">
    <source>
        <dbReference type="RuleBase" id="RU102079"/>
    </source>
</evidence>
<dbReference type="GO" id="GO:0016936">
    <property type="term" value="F:galactoside binding"/>
    <property type="evidence" value="ECO:0007669"/>
    <property type="project" value="TreeGrafter"/>
</dbReference>
<dbReference type="SMART" id="SM00908">
    <property type="entry name" value="Gal-bind_lectin"/>
    <property type="match status" value="1"/>
</dbReference>
<protein>
    <recommendedName>
        <fullName evidence="2">Galectin</fullName>
    </recommendedName>
</protein>
<dbReference type="InterPro" id="IPR044156">
    <property type="entry name" value="Galectin-like"/>
</dbReference>
<proteinExistence type="predicted"/>
<keyword evidence="1 2" id="KW-0430">Lectin</keyword>
<dbReference type="CDD" id="cd00070">
    <property type="entry name" value="GLECT"/>
    <property type="match status" value="2"/>
</dbReference>
<dbReference type="GO" id="GO:0030246">
    <property type="term" value="F:carbohydrate binding"/>
    <property type="evidence" value="ECO:0007669"/>
    <property type="project" value="UniProtKB-UniRule"/>
</dbReference>